<feature type="chain" id="PRO_5038516789" evidence="1">
    <location>
        <begin position="25"/>
        <end position="546"/>
    </location>
</feature>
<evidence type="ECO:0000313" key="3">
    <source>
        <dbReference type="EMBL" id="MBV4359907.1"/>
    </source>
</evidence>
<dbReference type="InterPro" id="IPR013431">
    <property type="entry name" value="Delta_60_rpt"/>
</dbReference>
<feature type="domain" description="DUF5008" evidence="2">
    <location>
        <begin position="23"/>
        <end position="121"/>
    </location>
</feature>
<evidence type="ECO:0000256" key="1">
    <source>
        <dbReference type="SAM" id="SignalP"/>
    </source>
</evidence>
<dbReference type="Pfam" id="PF16400">
    <property type="entry name" value="DUF5008"/>
    <property type="match status" value="1"/>
</dbReference>
<dbReference type="RefSeq" id="WP_217794165.1">
    <property type="nucleotide sequence ID" value="NZ_JAHSPG010000016.1"/>
</dbReference>
<sequence length="546" mass="57289">MSPILIRVAKVFCAALLFSTVACNKSNSYSSTNLYTAGEAPLGIKFLDNALVPASGAENSTVSVGIQGLKKYAGELQIAVNGTPVTTIKTITDSMLVFSIPKWASTGAVTVQVKDQVFFGPVFKVEGKLRSDVSFRVINGATGGSIFDFYPNASGYILAGSFSDYEYTNSGTTYGGLVQVDANGVFLHKYGRGANSGSINSVAPVPGTGKLMIAGNISLYDTFPSRPNIANIARIDPITSLLDTMKSLVNSTQPLSPPDTAIVSAFNGGVSGTVSKVFVQPASVGGKIVAVGNLYGYQSVYYPKSTLLTSWTDFAPINQLVRMNYNGSIDSTYNYSVVPGAGLNGIISDAYMLNDGSIIVVGLFTSFNGKSIPHNIAKFNADGTIDNSFGGLGCDGIISSITYNGTSFLLAGTFKSFNGTPANGVVMLNSDGSVNTTFKCGQITGGSANYAVQLSAASNNYIIVTGSFNKYTDNVNPTVVKQGFMVLDQNGNLVPGYNNMGLFEGTTKKIIEVTNSLGHPAIMMVGNISKFDGKPAGNIVRIELLK</sequence>
<keyword evidence="1" id="KW-0732">Signal</keyword>
<name>A0A9E2SD45_9BACT</name>
<proteinExistence type="predicted"/>
<protein>
    <submittedName>
        <fullName evidence="3">DUF5008 domain-containing protein</fullName>
    </submittedName>
</protein>
<dbReference type="AlphaFoldDB" id="A0A9E2SD45"/>
<keyword evidence="4" id="KW-1185">Reference proteome</keyword>
<reference evidence="3" key="1">
    <citation type="submission" date="2021-06" db="EMBL/GenBank/DDBJ databases">
        <authorList>
            <person name="Huq M.A."/>
        </authorList>
    </citation>
    <scope>NUCLEOTIDE SEQUENCE</scope>
    <source>
        <strain evidence="3">MAH-26</strain>
    </source>
</reference>
<dbReference type="Proteomes" id="UP000812270">
    <property type="component" value="Unassembled WGS sequence"/>
</dbReference>
<dbReference type="Pfam" id="PF17164">
    <property type="entry name" value="DUF5122"/>
    <property type="match status" value="2"/>
</dbReference>
<evidence type="ECO:0000313" key="4">
    <source>
        <dbReference type="Proteomes" id="UP000812270"/>
    </source>
</evidence>
<dbReference type="EMBL" id="JAHSPG010000016">
    <property type="protein sequence ID" value="MBV4359907.1"/>
    <property type="molecule type" value="Genomic_DNA"/>
</dbReference>
<dbReference type="PROSITE" id="PS51257">
    <property type="entry name" value="PROKAR_LIPOPROTEIN"/>
    <property type="match status" value="1"/>
</dbReference>
<dbReference type="InterPro" id="IPR032175">
    <property type="entry name" value="DUF5008"/>
</dbReference>
<evidence type="ECO:0000259" key="2">
    <source>
        <dbReference type="Pfam" id="PF16400"/>
    </source>
</evidence>
<accession>A0A9E2SD45</accession>
<comment type="caution">
    <text evidence="3">The sequence shown here is derived from an EMBL/GenBank/DDBJ whole genome shotgun (WGS) entry which is preliminary data.</text>
</comment>
<gene>
    <name evidence="3" type="ORF">KTO63_22270</name>
</gene>
<organism evidence="3 4">
    <name type="scientific">Pinibacter aurantiacus</name>
    <dbReference type="NCBI Taxonomy" id="2851599"/>
    <lineage>
        <taxon>Bacteria</taxon>
        <taxon>Pseudomonadati</taxon>
        <taxon>Bacteroidota</taxon>
        <taxon>Chitinophagia</taxon>
        <taxon>Chitinophagales</taxon>
        <taxon>Chitinophagaceae</taxon>
        <taxon>Pinibacter</taxon>
    </lineage>
</organism>
<feature type="signal peptide" evidence="1">
    <location>
        <begin position="1"/>
        <end position="24"/>
    </location>
</feature>